<dbReference type="FunCoup" id="B4MME8">
    <property type="interactions" value="3"/>
</dbReference>
<keyword evidence="7" id="KW-1185">Reference proteome</keyword>
<dbReference type="Pfam" id="PF03964">
    <property type="entry name" value="Chorion_2"/>
    <property type="match status" value="1"/>
</dbReference>
<dbReference type="InParanoid" id="B4MME8"/>
<dbReference type="OMA" id="CINANPY"/>
<keyword evidence="4 5" id="KW-0732">Signal</keyword>
<dbReference type="HOGENOM" id="CLU_2075586_0_0_1"/>
<organism evidence="6 7">
    <name type="scientific">Drosophila willistoni</name>
    <name type="common">Fruit fly</name>
    <dbReference type="NCBI Taxonomy" id="7260"/>
    <lineage>
        <taxon>Eukaryota</taxon>
        <taxon>Metazoa</taxon>
        <taxon>Ecdysozoa</taxon>
        <taxon>Arthropoda</taxon>
        <taxon>Hexapoda</taxon>
        <taxon>Insecta</taxon>
        <taxon>Pterygota</taxon>
        <taxon>Neoptera</taxon>
        <taxon>Endopterygota</taxon>
        <taxon>Diptera</taxon>
        <taxon>Brachycera</taxon>
        <taxon>Muscomorpha</taxon>
        <taxon>Ephydroidea</taxon>
        <taxon>Drosophilidae</taxon>
        <taxon>Drosophila</taxon>
        <taxon>Sophophora</taxon>
    </lineage>
</organism>
<gene>
    <name evidence="6" type="primary">Dwil\GK16734</name>
    <name evidence="6" type="ORF">Dwil_GK16734</name>
</gene>
<keyword evidence="3" id="KW-0964">Secreted</keyword>
<comment type="function">
    <text evidence="1">Chorion membrane (egg shell) protein; plays a role in protecting the egg from the environment.</text>
</comment>
<evidence type="ECO:0000256" key="4">
    <source>
        <dbReference type="ARBA" id="ARBA00022729"/>
    </source>
</evidence>
<dbReference type="STRING" id="7260.B4MME8"/>
<dbReference type="PhylomeDB" id="B4MME8"/>
<comment type="subcellular location">
    <subcellularLocation>
        <location evidence="2">Secreted</location>
    </subcellularLocation>
</comment>
<dbReference type="KEGG" id="dwi:6638924"/>
<evidence type="ECO:0000256" key="1">
    <source>
        <dbReference type="ARBA" id="ARBA00002036"/>
    </source>
</evidence>
<evidence type="ECO:0000313" key="6">
    <source>
        <dbReference type="EMBL" id="EDW73293.1"/>
    </source>
</evidence>
<evidence type="ECO:0000256" key="5">
    <source>
        <dbReference type="SAM" id="SignalP"/>
    </source>
</evidence>
<dbReference type="GO" id="GO:0042600">
    <property type="term" value="C:egg chorion"/>
    <property type="evidence" value="ECO:0007669"/>
    <property type="project" value="InterPro"/>
</dbReference>
<evidence type="ECO:0000256" key="2">
    <source>
        <dbReference type="ARBA" id="ARBA00004613"/>
    </source>
</evidence>
<feature type="signal peptide" evidence="5">
    <location>
        <begin position="1"/>
        <end position="18"/>
    </location>
</feature>
<dbReference type="InterPro" id="IPR005649">
    <property type="entry name" value="Chorion_2"/>
</dbReference>
<name>B4MME8_DROWI</name>
<dbReference type="Proteomes" id="UP000007798">
    <property type="component" value="Unassembled WGS sequence"/>
</dbReference>
<dbReference type="GO" id="GO:0005576">
    <property type="term" value="C:extracellular region"/>
    <property type="evidence" value="ECO:0007669"/>
    <property type="project" value="UniProtKB-SubCell"/>
</dbReference>
<feature type="chain" id="PRO_5002818103" description="Chorion protein S15" evidence="5">
    <location>
        <begin position="19"/>
        <end position="115"/>
    </location>
</feature>
<dbReference type="GO" id="GO:0007304">
    <property type="term" value="P:chorion-containing eggshell formation"/>
    <property type="evidence" value="ECO:0007669"/>
    <property type="project" value="EnsemblMetazoa"/>
</dbReference>
<dbReference type="eggNOG" id="ENOG502TBSK">
    <property type="taxonomic scope" value="Eukaryota"/>
</dbReference>
<evidence type="ECO:0008006" key="8">
    <source>
        <dbReference type="Google" id="ProtNLM"/>
    </source>
</evidence>
<reference evidence="6 7" key="1">
    <citation type="journal article" date="2007" name="Nature">
        <title>Evolution of genes and genomes on the Drosophila phylogeny.</title>
        <authorList>
            <consortium name="Drosophila 12 Genomes Consortium"/>
            <person name="Clark A.G."/>
            <person name="Eisen M.B."/>
            <person name="Smith D.R."/>
            <person name="Bergman C.M."/>
            <person name="Oliver B."/>
            <person name="Markow T.A."/>
            <person name="Kaufman T.C."/>
            <person name="Kellis M."/>
            <person name="Gelbart W."/>
            <person name="Iyer V.N."/>
            <person name="Pollard D.A."/>
            <person name="Sackton T.B."/>
            <person name="Larracuente A.M."/>
            <person name="Singh N.D."/>
            <person name="Abad J.P."/>
            <person name="Abt D.N."/>
            <person name="Adryan B."/>
            <person name="Aguade M."/>
            <person name="Akashi H."/>
            <person name="Anderson W.W."/>
            <person name="Aquadro C.F."/>
            <person name="Ardell D.H."/>
            <person name="Arguello R."/>
            <person name="Artieri C.G."/>
            <person name="Barbash D.A."/>
            <person name="Barker D."/>
            <person name="Barsanti P."/>
            <person name="Batterham P."/>
            <person name="Batzoglou S."/>
            <person name="Begun D."/>
            <person name="Bhutkar A."/>
            <person name="Blanco E."/>
            <person name="Bosak S.A."/>
            <person name="Bradley R.K."/>
            <person name="Brand A.D."/>
            <person name="Brent M.R."/>
            <person name="Brooks A.N."/>
            <person name="Brown R.H."/>
            <person name="Butlin R.K."/>
            <person name="Caggese C."/>
            <person name="Calvi B.R."/>
            <person name="Bernardo de Carvalho A."/>
            <person name="Caspi A."/>
            <person name="Castrezana S."/>
            <person name="Celniker S.E."/>
            <person name="Chang J.L."/>
            <person name="Chapple C."/>
            <person name="Chatterji S."/>
            <person name="Chinwalla A."/>
            <person name="Civetta A."/>
            <person name="Clifton S.W."/>
            <person name="Comeron J.M."/>
            <person name="Costello J.C."/>
            <person name="Coyne J.A."/>
            <person name="Daub J."/>
            <person name="David R.G."/>
            <person name="Delcher A.L."/>
            <person name="Delehaunty K."/>
            <person name="Do C.B."/>
            <person name="Ebling H."/>
            <person name="Edwards K."/>
            <person name="Eickbush T."/>
            <person name="Evans J.D."/>
            <person name="Filipski A."/>
            <person name="Findeiss S."/>
            <person name="Freyhult E."/>
            <person name="Fulton L."/>
            <person name="Fulton R."/>
            <person name="Garcia A.C."/>
            <person name="Gardiner A."/>
            <person name="Garfield D.A."/>
            <person name="Garvin B.E."/>
            <person name="Gibson G."/>
            <person name="Gilbert D."/>
            <person name="Gnerre S."/>
            <person name="Godfrey J."/>
            <person name="Good R."/>
            <person name="Gotea V."/>
            <person name="Gravely B."/>
            <person name="Greenberg A.J."/>
            <person name="Griffiths-Jones S."/>
            <person name="Gross S."/>
            <person name="Guigo R."/>
            <person name="Gustafson E.A."/>
            <person name="Haerty W."/>
            <person name="Hahn M.W."/>
            <person name="Halligan D.L."/>
            <person name="Halpern A.L."/>
            <person name="Halter G.M."/>
            <person name="Han M.V."/>
            <person name="Heger A."/>
            <person name="Hillier L."/>
            <person name="Hinrichs A.S."/>
            <person name="Holmes I."/>
            <person name="Hoskins R.A."/>
            <person name="Hubisz M.J."/>
            <person name="Hultmark D."/>
            <person name="Huntley M.A."/>
            <person name="Jaffe D.B."/>
            <person name="Jagadeeshan S."/>
            <person name="Jeck W.R."/>
            <person name="Johnson J."/>
            <person name="Jones C.D."/>
            <person name="Jordan W.C."/>
            <person name="Karpen G.H."/>
            <person name="Kataoka E."/>
            <person name="Keightley P.D."/>
            <person name="Kheradpour P."/>
            <person name="Kirkness E.F."/>
            <person name="Koerich L.B."/>
            <person name="Kristiansen K."/>
            <person name="Kudrna D."/>
            <person name="Kulathinal R.J."/>
            <person name="Kumar S."/>
            <person name="Kwok R."/>
            <person name="Lander E."/>
            <person name="Langley C.H."/>
            <person name="Lapoint R."/>
            <person name="Lazzaro B.P."/>
            <person name="Lee S.J."/>
            <person name="Levesque L."/>
            <person name="Li R."/>
            <person name="Lin C.F."/>
            <person name="Lin M.F."/>
            <person name="Lindblad-Toh K."/>
            <person name="Llopart A."/>
            <person name="Long M."/>
            <person name="Low L."/>
            <person name="Lozovsky E."/>
            <person name="Lu J."/>
            <person name="Luo M."/>
            <person name="Machado C.A."/>
            <person name="Makalowski W."/>
            <person name="Marzo M."/>
            <person name="Matsuda M."/>
            <person name="Matzkin L."/>
            <person name="McAllister B."/>
            <person name="McBride C.S."/>
            <person name="McKernan B."/>
            <person name="McKernan K."/>
            <person name="Mendez-Lago M."/>
            <person name="Minx P."/>
            <person name="Mollenhauer M.U."/>
            <person name="Montooth K."/>
            <person name="Mount S.M."/>
            <person name="Mu X."/>
            <person name="Myers E."/>
            <person name="Negre B."/>
            <person name="Newfeld S."/>
            <person name="Nielsen R."/>
            <person name="Noor M.A."/>
            <person name="O'Grady P."/>
            <person name="Pachter L."/>
            <person name="Papaceit M."/>
            <person name="Parisi M.J."/>
            <person name="Parisi M."/>
            <person name="Parts L."/>
            <person name="Pedersen J.S."/>
            <person name="Pesole G."/>
            <person name="Phillippy A.M."/>
            <person name="Ponting C.P."/>
            <person name="Pop M."/>
            <person name="Porcelli D."/>
            <person name="Powell J.R."/>
            <person name="Prohaska S."/>
            <person name="Pruitt K."/>
            <person name="Puig M."/>
            <person name="Quesneville H."/>
            <person name="Ram K.R."/>
            <person name="Rand D."/>
            <person name="Rasmussen M.D."/>
            <person name="Reed L.K."/>
            <person name="Reenan R."/>
            <person name="Reily A."/>
            <person name="Remington K.A."/>
            <person name="Rieger T.T."/>
            <person name="Ritchie M.G."/>
            <person name="Robin C."/>
            <person name="Rogers Y.H."/>
            <person name="Rohde C."/>
            <person name="Rozas J."/>
            <person name="Rubenfield M.J."/>
            <person name="Ruiz A."/>
            <person name="Russo S."/>
            <person name="Salzberg S.L."/>
            <person name="Sanchez-Gracia A."/>
            <person name="Saranga D.J."/>
            <person name="Sato H."/>
            <person name="Schaeffer S.W."/>
            <person name="Schatz M.C."/>
            <person name="Schlenke T."/>
            <person name="Schwartz R."/>
            <person name="Segarra C."/>
            <person name="Singh R.S."/>
            <person name="Sirot L."/>
            <person name="Sirota M."/>
            <person name="Sisneros N.B."/>
            <person name="Smith C.D."/>
            <person name="Smith T.F."/>
            <person name="Spieth J."/>
            <person name="Stage D.E."/>
            <person name="Stark A."/>
            <person name="Stephan W."/>
            <person name="Strausberg R.L."/>
            <person name="Strempel S."/>
            <person name="Sturgill D."/>
            <person name="Sutton G."/>
            <person name="Sutton G.G."/>
            <person name="Tao W."/>
            <person name="Teichmann S."/>
            <person name="Tobari Y.N."/>
            <person name="Tomimura Y."/>
            <person name="Tsolas J.M."/>
            <person name="Valente V.L."/>
            <person name="Venter E."/>
            <person name="Venter J.C."/>
            <person name="Vicario S."/>
            <person name="Vieira F.G."/>
            <person name="Vilella A.J."/>
            <person name="Villasante A."/>
            <person name="Walenz B."/>
            <person name="Wang J."/>
            <person name="Wasserman M."/>
            <person name="Watts T."/>
            <person name="Wilson D."/>
            <person name="Wilson R.K."/>
            <person name="Wing R.A."/>
            <person name="Wolfner M.F."/>
            <person name="Wong A."/>
            <person name="Wong G.K."/>
            <person name="Wu C.I."/>
            <person name="Wu G."/>
            <person name="Yamamoto D."/>
            <person name="Yang H.P."/>
            <person name="Yang S.P."/>
            <person name="Yorke J.A."/>
            <person name="Yoshida K."/>
            <person name="Zdobnov E."/>
            <person name="Zhang P."/>
            <person name="Zhang Y."/>
            <person name="Zimin A.V."/>
            <person name="Baldwin J."/>
            <person name="Abdouelleil A."/>
            <person name="Abdulkadir J."/>
            <person name="Abebe A."/>
            <person name="Abera B."/>
            <person name="Abreu J."/>
            <person name="Acer S.C."/>
            <person name="Aftuck L."/>
            <person name="Alexander A."/>
            <person name="An P."/>
            <person name="Anderson E."/>
            <person name="Anderson S."/>
            <person name="Arachi H."/>
            <person name="Azer M."/>
            <person name="Bachantsang P."/>
            <person name="Barry A."/>
            <person name="Bayul T."/>
            <person name="Berlin A."/>
            <person name="Bessette D."/>
            <person name="Bloom T."/>
            <person name="Blye J."/>
            <person name="Boguslavskiy L."/>
            <person name="Bonnet C."/>
            <person name="Boukhgalter B."/>
            <person name="Bourzgui I."/>
            <person name="Brown A."/>
            <person name="Cahill P."/>
            <person name="Channer S."/>
            <person name="Cheshatsang Y."/>
            <person name="Chuda L."/>
            <person name="Citroen M."/>
            <person name="Collymore A."/>
            <person name="Cooke P."/>
            <person name="Costello M."/>
            <person name="D'Aco K."/>
            <person name="Daza R."/>
            <person name="De Haan G."/>
            <person name="DeGray S."/>
            <person name="DeMaso C."/>
            <person name="Dhargay N."/>
            <person name="Dooley K."/>
            <person name="Dooley E."/>
            <person name="Doricent M."/>
            <person name="Dorje P."/>
            <person name="Dorjee K."/>
            <person name="Dupes A."/>
            <person name="Elong R."/>
            <person name="Falk J."/>
            <person name="Farina A."/>
            <person name="Faro S."/>
            <person name="Ferguson D."/>
            <person name="Fisher S."/>
            <person name="Foley C.D."/>
            <person name="Franke A."/>
            <person name="Friedrich D."/>
            <person name="Gadbois L."/>
            <person name="Gearin G."/>
            <person name="Gearin C.R."/>
            <person name="Giannoukos G."/>
            <person name="Goode T."/>
            <person name="Graham J."/>
            <person name="Grandbois E."/>
            <person name="Grewal S."/>
            <person name="Gyaltsen K."/>
            <person name="Hafez N."/>
            <person name="Hagos B."/>
            <person name="Hall J."/>
            <person name="Henson C."/>
            <person name="Hollinger A."/>
            <person name="Honan T."/>
            <person name="Huard M.D."/>
            <person name="Hughes L."/>
            <person name="Hurhula B."/>
            <person name="Husby M.E."/>
            <person name="Kamat A."/>
            <person name="Kanga B."/>
            <person name="Kashin S."/>
            <person name="Khazanovich D."/>
            <person name="Kisner P."/>
            <person name="Lance K."/>
            <person name="Lara M."/>
            <person name="Lee W."/>
            <person name="Lennon N."/>
            <person name="Letendre F."/>
            <person name="LeVine R."/>
            <person name="Lipovsky A."/>
            <person name="Liu X."/>
            <person name="Liu J."/>
            <person name="Liu S."/>
            <person name="Lokyitsang T."/>
            <person name="Lokyitsang Y."/>
            <person name="Lubonja R."/>
            <person name="Lui A."/>
            <person name="MacDonald P."/>
            <person name="Magnisalis V."/>
            <person name="Maru K."/>
            <person name="Matthews C."/>
            <person name="McCusker W."/>
            <person name="McDonough S."/>
            <person name="Mehta T."/>
            <person name="Meldrim J."/>
            <person name="Meneus L."/>
            <person name="Mihai O."/>
            <person name="Mihalev A."/>
            <person name="Mihova T."/>
            <person name="Mittelman R."/>
            <person name="Mlenga V."/>
            <person name="Montmayeur A."/>
            <person name="Mulrain L."/>
            <person name="Navidi A."/>
            <person name="Naylor J."/>
            <person name="Negash T."/>
            <person name="Nguyen T."/>
            <person name="Nguyen N."/>
            <person name="Nicol R."/>
            <person name="Norbu C."/>
            <person name="Norbu N."/>
            <person name="Novod N."/>
            <person name="O'Neill B."/>
            <person name="Osman S."/>
            <person name="Markiewicz E."/>
            <person name="Oyono O.L."/>
            <person name="Patti C."/>
            <person name="Phunkhang P."/>
            <person name="Pierre F."/>
            <person name="Priest M."/>
            <person name="Raghuraman S."/>
            <person name="Rege F."/>
            <person name="Reyes R."/>
            <person name="Rise C."/>
            <person name="Rogov P."/>
            <person name="Ross K."/>
            <person name="Ryan E."/>
            <person name="Settipalli S."/>
            <person name="Shea T."/>
            <person name="Sherpa N."/>
            <person name="Shi L."/>
            <person name="Shih D."/>
            <person name="Sparrow T."/>
            <person name="Spaulding J."/>
            <person name="Stalker J."/>
            <person name="Stange-Thomann N."/>
            <person name="Stavropoulos S."/>
            <person name="Stone C."/>
            <person name="Strader C."/>
            <person name="Tesfaye S."/>
            <person name="Thomson T."/>
            <person name="Thoulutsang Y."/>
            <person name="Thoulutsang D."/>
            <person name="Topham K."/>
            <person name="Topping I."/>
            <person name="Tsamla T."/>
            <person name="Vassiliev H."/>
            <person name="Vo A."/>
            <person name="Wangchuk T."/>
            <person name="Wangdi T."/>
            <person name="Weiand M."/>
            <person name="Wilkinson J."/>
            <person name="Wilson A."/>
            <person name="Yadav S."/>
            <person name="Young G."/>
            <person name="Yu Q."/>
            <person name="Zembek L."/>
            <person name="Zhong D."/>
            <person name="Zimmer A."/>
            <person name="Zwirko Z."/>
            <person name="Jaffe D.B."/>
            <person name="Alvarez P."/>
            <person name="Brockman W."/>
            <person name="Butler J."/>
            <person name="Chin C."/>
            <person name="Gnerre S."/>
            <person name="Grabherr M."/>
            <person name="Kleber M."/>
            <person name="Mauceli E."/>
            <person name="MacCallum I."/>
        </authorList>
    </citation>
    <scope>NUCLEOTIDE SEQUENCE [LARGE SCALE GENOMIC DNA]</scope>
    <source>
        <strain evidence="7">Tucson 14030-0811.24</strain>
    </source>
</reference>
<proteinExistence type="predicted"/>
<dbReference type="EMBL" id="CH963847">
    <property type="protein sequence ID" value="EDW73293.1"/>
    <property type="molecule type" value="Genomic_DNA"/>
</dbReference>
<protein>
    <recommendedName>
        <fullName evidence="8">Chorion protein S15</fullName>
    </recommendedName>
</protein>
<evidence type="ECO:0000256" key="3">
    <source>
        <dbReference type="ARBA" id="ARBA00022525"/>
    </source>
</evidence>
<sequence>MKYLFVCISLALFAYISANPAYGGQRGGYGGGYGGDRVAYEVVNGGYGGHNGGYGGHNGGYVQPLRSAPSAPRAAAAAASAAAAVRPGSYQQWAVPSWEIDGGYNGPSHGYGRRY</sequence>
<accession>B4MME8</accession>
<evidence type="ECO:0000313" key="7">
    <source>
        <dbReference type="Proteomes" id="UP000007798"/>
    </source>
</evidence>
<dbReference type="AlphaFoldDB" id="B4MME8"/>